<comment type="caution">
    <text evidence="5">The sequence shown here is derived from an EMBL/GenBank/DDBJ whole genome shotgun (WGS) entry which is preliminary data.</text>
</comment>
<keyword evidence="1" id="KW-0677">Repeat</keyword>
<evidence type="ECO:0000256" key="1">
    <source>
        <dbReference type="ARBA" id="ARBA00022737"/>
    </source>
</evidence>
<dbReference type="Pfam" id="PF13432">
    <property type="entry name" value="TPR_16"/>
    <property type="match status" value="1"/>
</dbReference>
<keyword evidence="4" id="KW-1133">Transmembrane helix</keyword>
<dbReference type="Proteomes" id="UP000756860">
    <property type="component" value="Unassembled WGS sequence"/>
</dbReference>
<accession>A0ABS5SEG9</accession>
<feature type="transmembrane region" description="Helical" evidence="4">
    <location>
        <begin position="378"/>
        <end position="395"/>
    </location>
</feature>
<feature type="transmembrane region" description="Helical" evidence="4">
    <location>
        <begin position="117"/>
        <end position="134"/>
    </location>
</feature>
<evidence type="ECO:0000256" key="2">
    <source>
        <dbReference type="ARBA" id="ARBA00022803"/>
    </source>
</evidence>
<protein>
    <submittedName>
        <fullName evidence="5">Tetratricopeptide repeat protein</fullName>
    </submittedName>
</protein>
<dbReference type="RefSeq" id="WP_214175767.1">
    <property type="nucleotide sequence ID" value="NZ_JAHCVK010000005.1"/>
</dbReference>
<evidence type="ECO:0000313" key="6">
    <source>
        <dbReference type="Proteomes" id="UP000756860"/>
    </source>
</evidence>
<feature type="transmembrane region" description="Helical" evidence="4">
    <location>
        <begin position="347"/>
        <end position="366"/>
    </location>
</feature>
<name>A0ABS5SEG9_9BACT</name>
<dbReference type="InterPro" id="IPR052346">
    <property type="entry name" value="O-mannosyl-transferase_TMTC"/>
</dbReference>
<feature type="repeat" description="TPR" evidence="3">
    <location>
        <begin position="453"/>
        <end position="486"/>
    </location>
</feature>
<feature type="transmembrane region" description="Helical" evidence="4">
    <location>
        <begin position="257"/>
        <end position="275"/>
    </location>
</feature>
<feature type="transmembrane region" description="Helical" evidence="4">
    <location>
        <begin position="172"/>
        <end position="202"/>
    </location>
</feature>
<sequence length="538" mass="59462">MRTKEYNGYSLLLPSLVLLVVVFAVYGGVLHHNFLDGWDDDSYVTANRAVQGITIDNVKAAFTSIYVGNYAPLQIVSYMVDYAIWGPHAIGFLLTNILLHAANGLLYFALARRLAESLLPAFVAAFIFLFHPVQVETVAWISQRKTLLAMFFFLSALHAWVAWRERKEPTGVIFYAVSLGAFCCAVLAKSVAVVLPVALLLYDLCFVAKNRRQGLVAGLIPFLLIALAFATMNFVVQDPALGGGGGRAAWHGGGPLATLYTMLPVVVRYLGMLVWPTNLSAFYDPPIRNAVDLQVALAALLLAVLTAGMVFLWKRKRKLFFWGGVFWLGLLPVSQVVPLVTLMNDRYLYFPLLGLAMLCGVLLACLADALGYSAGRTWTVVPLLVFLLPLPFLAWERTKVWQNSLTLWSDVVVKSPTSKWGWIGLAEAYRNRNQTDMAIQTYQRVLSMDPASVRALINLGRLYTMRGDTAKGRGYLLKAVELYPGYSPSYVALGENYYRAGEWEQAVAAYGKARALDPQAKGLDSVLHELKGRAGSRQ</sequence>
<keyword evidence="4" id="KW-0812">Transmembrane</keyword>
<dbReference type="SUPFAM" id="SSF48452">
    <property type="entry name" value="TPR-like"/>
    <property type="match status" value="1"/>
</dbReference>
<dbReference type="Gene3D" id="1.25.40.10">
    <property type="entry name" value="Tetratricopeptide repeat domain"/>
    <property type="match status" value="1"/>
</dbReference>
<keyword evidence="2 3" id="KW-0802">TPR repeat</keyword>
<feature type="transmembrane region" description="Helical" evidence="4">
    <location>
        <begin position="214"/>
        <end position="236"/>
    </location>
</feature>
<evidence type="ECO:0000313" key="5">
    <source>
        <dbReference type="EMBL" id="MBT0653763.1"/>
    </source>
</evidence>
<dbReference type="SMART" id="SM00028">
    <property type="entry name" value="TPR"/>
    <property type="match status" value="3"/>
</dbReference>
<evidence type="ECO:0000256" key="4">
    <source>
        <dbReference type="SAM" id="Phobius"/>
    </source>
</evidence>
<dbReference type="PROSITE" id="PS50005">
    <property type="entry name" value="TPR"/>
    <property type="match status" value="3"/>
</dbReference>
<dbReference type="PANTHER" id="PTHR44227:SF3">
    <property type="entry name" value="PROTEIN O-MANNOSYL-TRANSFERASE TMTC4"/>
    <property type="match status" value="1"/>
</dbReference>
<feature type="transmembrane region" description="Helical" evidence="4">
    <location>
        <begin position="12"/>
        <end position="30"/>
    </location>
</feature>
<dbReference type="InterPro" id="IPR019734">
    <property type="entry name" value="TPR_rpt"/>
</dbReference>
<dbReference type="EMBL" id="JAHCVK010000005">
    <property type="protein sequence ID" value="MBT0653763.1"/>
    <property type="molecule type" value="Genomic_DNA"/>
</dbReference>
<dbReference type="InterPro" id="IPR011990">
    <property type="entry name" value="TPR-like_helical_dom_sf"/>
</dbReference>
<dbReference type="PANTHER" id="PTHR44227">
    <property type="match status" value="1"/>
</dbReference>
<keyword evidence="6" id="KW-1185">Reference proteome</keyword>
<proteinExistence type="predicted"/>
<feature type="transmembrane region" description="Helical" evidence="4">
    <location>
        <begin position="146"/>
        <end position="163"/>
    </location>
</feature>
<feature type="repeat" description="TPR" evidence="3">
    <location>
        <begin position="487"/>
        <end position="520"/>
    </location>
</feature>
<evidence type="ECO:0000256" key="3">
    <source>
        <dbReference type="PROSITE-ProRule" id="PRU00339"/>
    </source>
</evidence>
<dbReference type="InterPro" id="IPR013105">
    <property type="entry name" value="TPR_2"/>
</dbReference>
<keyword evidence="4" id="KW-0472">Membrane</keyword>
<feature type="transmembrane region" description="Helical" evidence="4">
    <location>
        <begin position="320"/>
        <end position="341"/>
    </location>
</feature>
<feature type="transmembrane region" description="Helical" evidence="4">
    <location>
        <begin position="89"/>
        <end position="110"/>
    </location>
</feature>
<dbReference type="Pfam" id="PF07719">
    <property type="entry name" value="TPR_2"/>
    <property type="match status" value="1"/>
</dbReference>
<feature type="repeat" description="TPR" evidence="3">
    <location>
        <begin position="419"/>
        <end position="452"/>
    </location>
</feature>
<reference evidence="5 6" key="1">
    <citation type="submission" date="2021-05" db="EMBL/GenBank/DDBJ databases">
        <title>The draft genome of Geobacter luticola JCM 17780.</title>
        <authorList>
            <person name="Xu Z."/>
            <person name="Masuda Y."/>
            <person name="Itoh H."/>
            <person name="Senoo K."/>
        </authorList>
    </citation>
    <scope>NUCLEOTIDE SEQUENCE [LARGE SCALE GENOMIC DNA]</scope>
    <source>
        <strain evidence="5 6">JCM 17780</strain>
    </source>
</reference>
<gene>
    <name evidence="5" type="ORF">KI810_11905</name>
</gene>
<organism evidence="5 6">
    <name type="scientific">Geomobilimonas luticola</name>
    <dbReference type="NCBI Taxonomy" id="1114878"/>
    <lineage>
        <taxon>Bacteria</taxon>
        <taxon>Pseudomonadati</taxon>
        <taxon>Thermodesulfobacteriota</taxon>
        <taxon>Desulfuromonadia</taxon>
        <taxon>Geobacterales</taxon>
        <taxon>Geobacteraceae</taxon>
        <taxon>Geomobilimonas</taxon>
    </lineage>
</organism>
<feature type="transmembrane region" description="Helical" evidence="4">
    <location>
        <begin position="295"/>
        <end position="313"/>
    </location>
</feature>